<evidence type="ECO:0000313" key="2">
    <source>
        <dbReference type="Proteomes" id="UP000291831"/>
    </source>
</evidence>
<dbReference type="AlphaFoldDB" id="A0A8B3S3A1"/>
<accession>A0A8B3S3A1</accession>
<dbReference type="EMBL" id="RPGO01000024">
    <property type="protein sequence ID" value="RZB31029.1"/>
    <property type="molecule type" value="Genomic_DNA"/>
</dbReference>
<gene>
    <name evidence="1" type="ORF">AEth_00983</name>
</gene>
<reference evidence="2" key="1">
    <citation type="submission" date="2019-01" db="EMBL/GenBank/DDBJ databases">
        <title>Anaerobic oxidation of ethane by archaea from a marine hydrocarbon seep.</title>
        <authorList>
            <person name="Musat F."/>
        </authorList>
    </citation>
    <scope>NUCLEOTIDE SEQUENCE [LARGE SCALE GENOMIC DNA]</scope>
</reference>
<name>A0A8B3S3A1_9EURY</name>
<comment type="caution">
    <text evidence="1">The sequence shown here is derived from an EMBL/GenBank/DDBJ whole genome shotgun (WGS) entry which is preliminary data.</text>
</comment>
<organism evidence="1 2">
    <name type="scientific">Candidatus Argoarchaeum ethanivorans</name>
    <dbReference type="NCBI Taxonomy" id="2608793"/>
    <lineage>
        <taxon>Archaea</taxon>
        <taxon>Methanobacteriati</taxon>
        <taxon>Methanobacteriota</taxon>
        <taxon>Stenosarchaea group</taxon>
        <taxon>Methanomicrobia</taxon>
        <taxon>Methanosarcinales</taxon>
        <taxon>Methanosarcinales incertae sedis</taxon>
        <taxon>GOM Arc I cluster</taxon>
        <taxon>Candidatus Argoarchaeum</taxon>
    </lineage>
</organism>
<dbReference type="Proteomes" id="UP000291831">
    <property type="component" value="Unassembled WGS sequence"/>
</dbReference>
<sequence>MSCESNIKFSTIEYISNSDQEIIIDEAGNNKLSPLSLNLLDSVLSKKITIVCSQGSFNLTPIISCIFALKEKQDVLITIPKHRFDAIYNKNTRIYFSLL</sequence>
<proteinExistence type="predicted"/>
<evidence type="ECO:0000313" key="1">
    <source>
        <dbReference type="EMBL" id="RZB31029.1"/>
    </source>
</evidence>
<protein>
    <submittedName>
        <fullName evidence="1">Uncharacterized protein</fullName>
    </submittedName>
</protein>